<keyword evidence="5" id="KW-0808">Transferase</keyword>
<dbReference type="PANTHER" id="PTHR17490:SF16">
    <property type="entry name" value="THREONYLCARBAMOYL-AMP SYNTHASE"/>
    <property type="match status" value="1"/>
</dbReference>
<name>A0A7C2W6P4_9BACT</name>
<dbReference type="GO" id="GO:0003725">
    <property type="term" value="F:double-stranded RNA binding"/>
    <property type="evidence" value="ECO:0007669"/>
    <property type="project" value="InterPro"/>
</dbReference>
<dbReference type="GO" id="GO:0005737">
    <property type="term" value="C:cytoplasm"/>
    <property type="evidence" value="ECO:0007669"/>
    <property type="project" value="UniProtKB-SubCell"/>
</dbReference>
<keyword evidence="8" id="KW-0547">Nucleotide-binding</keyword>
<evidence type="ECO:0000256" key="2">
    <source>
        <dbReference type="ARBA" id="ARBA00007663"/>
    </source>
</evidence>
<keyword evidence="9" id="KW-0067">ATP-binding</keyword>
<comment type="subcellular location">
    <subcellularLocation>
        <location evidence="1">Cytoplasm</location>
    </subcellularLocation>
</comment>
<dbReference type="GO" id="GO:0005524">
    <property type="term" value="F:ATP binding"/>
    <property type="evidence" value="ECO:0007669"/>
    <property type="project" value="UniProtKB-KW"/>
</dbReference>
<protein>
    <recommendedName>
        <fullName evidence="10">L-threonylcarbamoyladenylate synthase</fullName>
        <ecNumber evidence="3">2.7.7.87</ecNumber>
    </recommendedName>
    <alternativeName>
        <fullName evidence="10">L-threonylcarbamoyladenylate synthase</fullName>
    </alternativeName>
</protein>
<dbReference type="InterPro" id="IPR050156">
    <property type="entry name" value="TC-AMP_synthase_SUA5"/>
</dbReference>
<dbReference type="InterPro" id="IPR006070">
    <property type="entry name" value="Sua5-like_dom"/>
</dbReference>
<keyword evidence="7" id="KW-0548">Nucleotidyltransferase</keyword>
<evidence type="ECO:0000313" key="13">
    <source>
        <dbReference type="EMBL" id="HEX70387.1"/>
    </source>
</evidence>
<sequence>MSEARRARVVRADDPQAIPLATSVLREGGLVVFPTDTVYGVGAAVDRPEAVARIYVVKGRPLERPIPVLISSLDQLERLVTRVDERVRRLAEAFWPGALTIVLPAQDWLPEEIVRDTRAVGLRMPDHPVALAVIEASGGALATTSANRSGEREACTADEAVEALGDRVELIIDGGRSPGGVPSTVVAVEGDSLRILRVGALEPDFVERVFRGET</sequence>
<evidence type="ECO:0000256" key="4">
    <source>
        <dbReference type="ARBA" id="ARBA00022490"/>
    </source>
</evidence>
<dbReference type="InterPro" id="IPR017945">
    <property type="entry name" value="DHBP_synth_RibB-like_a/b_dom"/>
</dbReference>
<keyword evidence="4" id="KW-0963">Cytoplasm</keyword>
<comment type="catalytic activity">
    <reaction evidence="11">
        <text>L-threonine + hydrogencarbonate + ATP = L-threonylcarbamoyladenylate + diphosphate + H2O</text>
        <dbReference type="Rhea" id="RHEA:36407"/>
        <dbReference type="ChEBI" id="CHEBI:15377"/>
        <dbReference type="ChEBI" id="CHEBI:17544"/>
        <dbReference type="ChEBI" id="CHEBI:30616"/>
        <dbReference type="ChEBI" id="CHEBI:33019"/>
        <dbReference type="ChEBI" id="CHEBI:57926"/>
        <dbReference type="ChEBI" id="CHEBI:73682"/>
        <dbReference type="EC" id="2.7.7.87"/>
    </reaction>
</comment>
<evidence type="ECO:0000256" key="8">
    <source>
        <dbReference type="ARBA" id="ARBA00022741"/>
    </source>
</evidence>
<keyword evidence="6" id="KW-0819">tRNA processing</keyword>
<comment type="caution">
    <text evidence="13">The sequence shown here is derived from an EMBL/GenBank/DDBJ whole genome shotgun (WGS) entry which is preliminary data.</text>
</comment>
<dbReference type="NCBIfam" id="TIGR00057">
    <property type="entry name" value="L-threonylcarbamoyladenylate synthase"/>
    <property type="match status" value="1"/>
</dbReference>
<evidence type="ECO:0000256" key="6">
    <source>
        <dbReference type="ARBA" id="ARBA00022694"/>
    </source>
</evidence>
<proteinExistence type="inferred from homology"/>
<dbReference type="EC" id="2.7.7.87" evidence="3"/>
<organism evidence="13">
    <name type="scientific">Thermorudis sp</name>
    <dbReference type="NCBI Taxonomy" id="1969470"/>
    <lineage>
        <taxon>Bacteria</taxon>
        <taxon>Pseudomonadati</taxon>
        <taxon>Thermomicrobiota</taxon>
        <taxon>Thermomicrobia</taxon>
        <taxon>Thermomicrobia incertae sedis</taxon>
        <taxon>Thermorudis</taxon>
    </lineage>
</organism>
<comment type="similarity">
    <text evidence="2">Belongs to the SUA5 family.</text>
</comment>
<dbReference type="Gene3D" id="3.90.870.10">
    <property type="entry name" value="DHBP synthase"/>
    <property type="match status" value="1"/>
</dbReference>
<feature type="domain" description="YrdC-like" evidence="12">
    <location>
        <begin position="15"/>
        <end position="201"/>
    </location>
</feature>
<evidence type="ECO:0000256" key="11">
    <source>
        <dbReference type="ARBA" id="ARBA00048366"/>
    </source>
</evidence>
<evidence type="ECO:0000259" key="12">
    <source>
        <dbReference type="PROSITE" id="PS51163"/>
    </source>
</evidence>
<dbReference type="GO" id="GO:0000049">
    <property type="term" value="F:tRNA binding"/>
    <property type="evidence" value="ECO:0007669"/>
    <property type="project" value="TreeGrafter"/>
</dbReference>
<dbReference type="GO" id="GO:0008033">
    <property type="term" value="P:tRNA processing"/>
    <property type="evidence" value="ECO:0007669"/>
    <property type="project" value="UniProtKB-KW"/>
</dbReference>
<dbReference type="GO" id="GO:0061710">
    <property type="term" value="F:L-threonylcarbamoyladenylate synthase"/>
    <property type="evidence" value="ECO:0007669"/>
    <property type="project" value="UniProtKB-EC"/>
</dbReference>
<evidence type="ECO:0000256" key="7">
    <source>
        <dbReference type="ARBA" id="ARBA00022695"/>
    </source>
</evidence>
<dbReference type="GO" id="GO:0006450">
    <property type="term" value="P:regulation of translational fidelity"/>
    <property type="evidence" value="ECO:0007669"/>
    <property type="project" value="TreeGrafter"/>
</dbReference>
<evidence type="ECO:0000256" key="10">
    <source>
        <dbReference type="ARBA" id="ARBA00029774"/>
    </source>
</evidence>
<dbReference type="Pfam" id="PF01300">
    <property type="entry name" value="Sua5_yciO_yrdC"/>
    <property type="match status" value="1"/>
</dbReference>
<dbReference type="AlphaFoldDB" id="A0A7C2W6P4"/>
<evidence type="ECO:0000256" key="5">
    <source>
        <dbReference type="ARBA" id="ARBA00022679"/>
    </source>
</evidence>
<reference evidence="13" key="1">
    <citation type="journal article" date="2020" name="mSystems">
        <title>Genome- and Community-Level Interaction Insights into Carbon Utilization and Element Cycling Functions of Hydrothermarchaeota in Hydrothermal Sediment.</title>
        <authorList>
            <person name="Zhou Z."/>
            <person name="Liu Y."/>
            <person name="Xu W."/>
            <person name="Pan J."/>
            <person name="Luo Z.H."/>
            <person name="Li M."/>
        </authorList>
    </citation>
    <scope>NUCLEOTIDE SEQUENCE [LARGE SCALE GENOMIC DNA]</scope>
    <source>
        <strain evidence="13">SpSt-192</strain>
    </source>
</reference>
<dbReference type="EMBL" id="DSID01000310">
    <property type="protein sequence ID" value="HEX70387.1"/>
    <property type="molecule type" value="Genomic_DNA"/>
</dbReference>
<dbReference type="PROSITE" id="PS51163">
    <property type="entry name" value="YRDC"/>
    <property type="match status" value="1"/>
</dbReference>
<evidence type="ECO:0000256" key="3">
    <source>
        <dbReference type="ARBA" id="ARBA00012584"/>
    </source>
</evidence>
<accession>A0A7C2W6P4</accession>
<gene>
    <name evidence="13" type="ORF">ENP13_03985</name>
</gene>
<dbReference type="PANTHER" id="PTHR17490">
    <property type="entry name" value="SUA5"/>
    <property type="match status" value="1"/>
</dbReference>
<dbReference type="SUPFAM" id="SSF55821">
    <property type="entry name" value="YrdC/RibB"/>
    <property type="match status" value="1"/>
</dbReference>
<evidence type="ECO:0000256" key="1">
    <source>
        <dbReference type="ARBA" id="ARBA00004496"/>
    </source>
</evidence>
<evidence type="ECO:0000256" key="9">
    <source>
        <dbReference type="ARBA" id="ARBA00022840"/>
    </source>
</evidence>